<dbReference type="InterPro" id="IPR009080">
    <property type="entry name" value="tRNAsynth_Ia_anticodon-bd"/>
</dbReference>
<evidence type="ECO:0000256" key="2">
    <source>
        <dbReference type="ARBA" id="ARBA00012832"/>
    </source>
</evidence>
<dbReference type="Gene3D" id="3.40.50.620">
    <property type="entry name" value="HUPs"/>
    <property type="match status" value="2"/>
</dbReference>
<organism evidence="13">
    <name type="scientific">Auxenochlorella protothecoides</name>
    <name type="common">Green microalga</name>
    <name type="synonym">Chlorella protothecoides</name>
    <dbReference type="NCBI Taxonomy" id="3075"/>
    <lineage>
        <taxon>Eukaryota</taxon>
        <taxon>Viridiplantae</taxon>
        <taxon>Chlorophyta</taxon>
        <taxon>core chlorophytes</taxon>
        <taxon>Trebouxiophyceae</taxon>
        <taxon>Chlorellales</taxon>
        <taxon>Chlorellaceae</taxon>
        <taxon>Auxenochlorella</taxon>
    </lineage>
</organism>
<dbReference type="GO" id="GO:0005737">
    <property type="term" value="C:cytoplasm"/>
    <property type="evidence" value="ECO:0007669"/>
    <property type="project" value="TreeGrafter"/>
</dbReference>
<dbReference type="PANTHER" id="PTHR10890:SF3">
    <property type="entry name" value="CYSTEINE--TRNA LIGASE, CYTOPLASMIC"/>
    <property type="match status" value="1"/>
</dbReference>
<evidence type="ECO:0000256" key="4">
    <source>
        <dbReference type="ARBA" id="ARBA00022723"/>
    </source>
</evidence>
<dbReference type="GO" id="GO:0004817">
    <property type="term" value="F:cysteine-tRNA ligase activity"/>
    <property type="evidence" value="ECO:0007669"/>
    <property type="project" value="UniProtKB-EC"/>
</dbReference>
<dbReference type="PRINTS" id="PR00983">
    <property type="entry name" value="TRNASYNTHCYS"/>
</dbReference>
<dbReference type="InterPro" id="IPR014729">
    <property type="entry name" value="Rossmann-like_a/b/a_fold"/>
</dbReference>
<evidence type="ECO:0000256" key="1">
    <source>
        <dbReference type="ARBA" id="ARBA00001947"/>
    </source>
</evidence>
<keyword evidence="8" id="KW-0648">Protein biosynthesis</keyword>
<evidence type="ECO:0000259" key="12">
    <source>
        <dbReference type="Pfam" id="PF01406"/>
    </source>
</evidence>
<gene>
    <name evidence="13" type="ORF">g.7515</name>
</gene>
<keyword evidence="3" id="KW-0436">Ligase</keyword>
<keyword evidence="7" id="KW-0067">ATP-binding</keyword>
<dbReference type="HAMAP" id="MF_00041">
    <property type="entry name" value="Cys_tRNA_synth"/>
    <property type="match status" value="1"/>
</dbReference>
<keyword evidence="9" id="KW-0030">Aminoacyl-tRNA synthetase</keyword>
<feature type="region of interest" description="Disordered" evidence="11">
    <location>
        <begin position="1"/>
        <end position="72"/>
    </location>
</feature>
<dbReference type="SUPFAM" id="SSF52374">
    <property type="entry name" value="Nucleotidylyl transferase"/>
    <property type="match status" value="1"/>
</dbReference>
<evidence type="ECO:0000256" key="6">
    <source>
        <dbReference type="ARBA" id="ARBA00022833"/>
    </source>
</evidence>
<dbReference type="SUPFAM" id="SSF47323">
    <property type="entry name" value="Anticodon-binding domain of a subclass of class I aminoacyl-tRNA synthetases"/>
    <property type="match status" value="1"/>
</dbReference>
<accession>A0A1D2AFV8</accession>
<dbReference type="Gene3D" id="1.20.120.1910">
    <property type="entry name" value="Cysteine-tRNA ligase, C-terminal anti-codon recognition domain"/>
    <property type="match status" value="1"/>
</dbReference>
<keyword evidence="6" id="KW-0862">Zinc</keyword>
<comment type="cofactor">
    <cofactor evidence="1">
        <name>Zn(2+)</name>
        <dbReference type="ChEBI" id="CHEBI:29105"/>
    </cofactor>
</comment>
<keyword evidence="4" id="KW-0479">Metal-binding</keyword>
<keyword evidence="5" id="KW-0547">Nucleotide-binding</keyword>
<evidence type="ECO:0000256" key="9">
    <source>
        <dbReference type="ARBA" id="ARBA00023146"/>
    </source>
</evidence>
<dbReference type="AlphaFoldDB" id="A0A1D2AFV8"/>
<dbReference type="GO" id="GO:0046872">
    <property type="term" value="F:metal ion binding"/>
    <property type="evidence" value="ECO:0007669"/>
    <property type="project" value="UniProtKB-KW"/>
</dbReference>
<evidence type="ECO:0000256" key="7">
    <source>
        <dbReference type="ARBA" id="ARBA00022840"/>
    </source>
</evidence>
<dbReference type="InterPro" id="IPR015803">
    <property type="entry name" value="Cys-tRNA-ligase"/>
</dbReference>
<dbReference type="CDD" id="cd00672">
    <property type="entry name" value="CysRS_core"/>
    <property type="match status" value="1"/>
</dbReference>
<reference evidence="13" key="1">
    <citation type="submission" date="2015-08" db="EMBL/GenBank/DDBJ databases">
        <authorList>
            <person name="Babu N.S."/>
            <person name="Beckwith C.J."/>
            <person name="Beseler K.G."/>
            <person name="Brison A."/>
            <person name="Carone J.V."/>
            <person name="Caskin T.P."/>
            <person name="Diamond M."/>
            <person name="Durham M.E."/>
            <person name="Foxe J.M."/>
            <person name="Go M."/>
            <person name="Henderson B.A."/>
            <person name="Jones I.B."/>
            <person name="McGettigan J.A."/>
            <person name="Micheletti S.J."/>
            <person name="Nasrallah M.E."/>
            <person name="Ortiz D."/>
            <person name="Piller C.R."/>
            <person name="Privatt S.R."/>
            <person name="Schneider S.L."/>
            <person name="Sharp S."/>
            <person name="Smith T.C."/>
            <person name="Stanton J.D."/>
            <person name="Ullery H.E."/>
            <person name="Wilson R.J."/>
            <person name="Serrano M.G."/>
            <person name="Buck G."/>
            <person name="Lee V."/>
            <person name="Wang Y."/>
            <person name="Carvalho R."/>
            <person name="Voegtly L."/>
            <person name="Shi R."/>
            <person name="Duckworth R."/>
            <person name="Johnson A."/>
            <person name="Loviza R."/>
            <person name="Walstead R."/>
            <person name="Shah Z."/>
            <person name="Kiflezghi M."/>
            <person name="Wade K."/>
            <person name="Ball S.L."/>
            <person name="Bradley K.W."/>
            <person name="Asai D.J."/>
            <person name="Bowman C.A."/>
            <person name="Russell D.A."/>
            <person name="Pope W.H."/>
            <person name="Jacobs-Sera D."/>
            <person name="Hendrix R.W."/>
            <person name="Hatfull G.F."/>
        </authorList>
    </citation>
    <scope>NUCLEOTIDE SEQUENCE</scope>
</reference>
<dbReference type="NCBIfam" id="TIGR00435">
    <property type="entry name" value="cysS"/>
    <property type="match status" value="1"/>
</dbReference>
<evidence type="ECO:0000313" key="13">
    <source>
        <dbReference type="EMBL" id="JAT77843.1"/>
    </source>
</evidence>
<evidence type="ECO:0000256" key="3">
    <source>
        <dbReference type="ARBA" id="ARBA00022598"/>
    </source>
</evidence>
<dbReference type="GO" id="GO:0005524">
    <property type="term" value="F:ATP binding"/>
    <property type="evidence" value="ECO:0007669"/>
    <property type="project" value="UniProtKB-KW"/>
</dbReference>
<dbReference type="EC" id="6.1.1.16" evidence="2"/>
<dbReference type="Pfam" id="PF01406">
    <property type="entry name" value="tRNA-synt_1e"/>
    <property type="match status" value="1"/>
</dbReference>
<evidence type="ECO:0000256" key="11">
    <source>
        <dbReference type="SAM" id="MobiDB-lite"/>
    </source>
</evidence>
<dbReference type="EMBL" id="GDKF01000779">
    <property type="protein sequence ID" value="JAT77843.1"/>
    <property type="molecule type" value="Transcribed_RNA"/>
</dbReference>
<feature type="non-terminal residue" evidence="13">
    <location>
        <position position="1"/>
    </location>
</feature>
<dbReference type="InterPro" id="IPR032678">
    <property type="entry name" value="tRNA-synt_1_cat_dom"/>
</dbReference>
<protein>
    <recommendedName>
        <fullName evidence="2">cysteine--tRNA ligase</fullName>
        <ecNumber evidence="2">6.1.1.16</ecNumber>
    </recommendedName>
    <alternativeName>
        <fullName evidence="10">Cysteinyl-tRNA synthetase</fullName>
    </alternativeName>
</protein>
<sequence length="839" mass="90486">QSFIGLESGTDNPRIGEQGRRSPLDAPVASRGPRRRRARRIPDPAPGLPRRPRMSCARDWTPPSSLHNGSARPAPELHLYNSLVDAKVPFVPAAGPGSRHVSWYTCGPTVYDSAHLGHARNYLTFDILRRVLEDHFGYDVRYVMNVTDIDDKIILRARRNHLLEAYRATATDPSQVARDARAALAAAQAKQAKKVGKAHAERKAALERSSDPCGPRGDGRVVAELDTLLAQEEHVAARLAGTLAALEALGPSADAAALLGVAGDVLAEWLDAARGGEVTDPTVFRAHAARYEAEFLADMEALGVRPPTVLTRVSEYLPEVVEFVRGIERAGFAYSTHGSVYFDTTAFRSAGHTYGKLAPWSVGSVALAGEAGADGKRHPSDFALWKARKPGEPAWPSPWGEGRPGWHIECSAMASKILGRTLDIHTGGEDLRFPHHDNELAQSEAHYHACGCRQWVNYFLHSGHLGIDGLKMSKSLKNFITIRAALESISARQLRLMFVLQAWERPMTFGDQVLGEARSREKSVRDFFSNVDLALREAQALADAAAGTLPERWEAEEEVLQAALESTAELVHAALCDNINTRGAMDALGDLIKAFNVYRSARGPGSASPPQRLLIRSVASYVSRILGEFGLEFGVTSSAGPEAAGRDETPAVLDAFAAFRDEIRRLAKEGAGAGQVLAACDSVRDGPLVDLGVQLEDRAGGPAAWKREDPAVLRAEQARRAQQAAEAAETRRAARLGRLRRDLDRFEGLAALPSVPSALADRYRFDAPGEPTADAGGAPLDDKALAKARKEVAKQQKIRKPLEDALEKNPDFLEQLRADIAALELEGGAQGAAAAGGAG</sequence>
<proteinExistence type="inferred from homology"/>
<name>A0A1D2AFV8_AUXPR</name>
<dbReference type="InterPro" id="IPR024909">
    <property type="entry name" value="Cys-tRNA/MSH_ligase"/>
</dbReference>
<dbReference type="GO" id="GO:0006423">
    <property type="term" value="P:cysteinyl-tRNA aminoacylation"/>
    <property type="evidence" value="ECO:0007669"/>
    <property type="project" value="InterPro"/>
</dbReference>
<dbReference type="PANTHER" id="PTHR10890">
    <property type="entry name" value="CYSTEINYL-TRNA SYNTHETASE"/>
    <property type="match status" value="1"/>
</dbReference>
<evidence type="ECO:0000256" key="10">
    <source>
        <dbReference type="ARBA" id="ARBA00031499"/>
    </source>
</evidence>
<evidence type="ECO:0000256" key="8">
    <source>
        <dbReference type="ARBA" id="ARBA00022917"/>
    </source>
</evidence>
<evidence type="ECO:0000256" key="5">
    <source>
        <dbReference type="ARBA" id="ARBA00022741"/>
    </source>
</evidence>
<feature type="domain" description="tRNA synthetases class I catalytic" evidence="12">
    <location>
        <begin position="99"/>
        <end position="518"/>
    </location>
</feature>